<accession>A0A6A6ZB13</accession>
<reference evidence="2" key="1">
    <citation type="journal article" date="2020" name="Stud. Mycol.">
        <title>101 Dothideomycetes genomes: a test case for predicting lifestyles and emergence of pathogens.</title>
        <authorList>
            <person name="Haridas S."/>
            <person name="Albert R."/>
            <person name="Binder M."/>
            <person name="Bloem J."/>
            <person name="Labutti K."/>
            <person name="Salamov A."/>
            <person name="Andreopoulos B."/>
            <person name="Baker S."/>
            <person name="Barry K."/>
            <person name="Bills G."/>
            <person name="Bluhm B."/>
            <person name="Cannon C."/>
            <person name="Castanera R."/>
            <person name="Culley D."/>
            <person name="Daum C."/>
            <person name="Ezra D."/>
            <person name="Gonzalez J."/>
            <person name="Henrissat B."/>
            <person name="Kuo A."/>
            <person name="Liang C."/>
            <person name="Lipzen A."/>
            <person name="Lutzoni F."/>
            <person name="Magnuson J."/>
            <person name="Mondo S."/>
            <person name="Nolan M."/>
            <person name="Ohm R."/>
            <person name="Pangilinan J."/>
            <person name="Park H.-J."/>
            <person name="Ramirez L."/>
            <person name="Alfaro M."/>
            <person name="Sun H."/>
            <person name="Tritt A."/>
            <person name="Yoshinaga Y."/>
            <person name="Zwiers L.-H."/>
            <person name="Turgeon B."/>
            <person name="Goodwin S."/>
            <person name="Spatafora J."/>
            <person name="Crous P."/>
            <person name="Grigoriev I."/>
        </authorList>
    </citation>
    <scope>NUCLEOTIDE SEQUENCE</scope>
    <source>
        <strain evidence="2">CBS 113818</strain>
    </source>
</reference>
<dbReference type="Pfam" id="PF06985">
    <property type="entry name" value="HET"/>
    <property type="match status" value="1"/>
</dbReference>
<sequence>MHLLHLQDDGELSLVKCSGNGIPRYAILSHIWGSDDDEVTFQDITSRSGKSKAGYRKIRFCGKQAKQDGLQHFWVDTCCIDKSSSAELSEAIISMFRWYKGAAKCYVYLSDVSINNFAVNSRCFQESRWFKRGWTLQELLAPTSIEFFSQELSRLGDKDSLMPHIVEVTGIPSAALRGSPLSQFSLKARASWLGERQTKREEDRAYCLLGILDVQMVPLYGEGQRMAFKRLLGELSKFASLLGHLCASTQLTSRLT</sequence>
<dbReference type="InterPro" id="IPR010730">
    <property type="entry name" value="HET"/>
</dbReference>
<dbReference type="PANTHER" id="PTHR10622:SF10">
    <property type="entry name" value="HET DOMAIN-CONTAINING PROTEIN"/>
    <property type="match status" value="1"/>
</dbReference>
<keyword evidence="3" id="KW-1185">Reference proteome</keyword>
<gene>
    <name evidence="2" type="ORF">CC86DRAFT_399423</name>
</gene>
<name>A0A6A6ZB13_9PLEO</name>
<protein>
    <submittedName>
        <fullName evidence="2">HET-domain-containing protein</fullName>
    </submittedName>
</protein>
<dbReference type="OrthoDB" id="674604at2759"/>
<dbReference type="Proteomes" id="UP000799424">
    <property type="component" value="Unassembled WGS sequence"/>
</dbReference>
<dbReference type="AlphaFoldDB" id="A0A6A6ZB13"/>
<feature type="domain" description="Heterokaryon incompatibility" evidence="1">
    <location>
        <begin position="25"/>
        <end position="113"/>
    </location>
</feature>
<organism evidence="2 3">
    <name type="scientific">Ophiobolus disseminans</name>
    <dbReference type="NCBI Taxonomy" id="1469910"/>
    <lineage>
        <taxon>Eukaryota</taxon>
        <taxon>Fungi</taxon>
        <taxon>Dikarya</taxon>
        <taxon>Ascomycota</taxon>
        <taxon>Pezizomycotina</taxon>
        <taxon>Dothideomycetes</taxon>
        <taxon>Pleosporomycetidae</taxon>
        <taxon>Pleosporales</taxon>
        <taxon>Pleosporineae</taxon>
        <taxon>Phaeosphaeriaceae</taxon>
        <taxon>Ophiobolus</taxon>
    </lineage>
</organism>
<evidence type="ECO:0000313" key="3">
    <source>
        <dbReference type="Proteomes" id="UP000799424"/>
    </source>
</evidence>
<evidence type="ECO:0000259" key="1">
    <source>
        <dbReference type="Pfam" id="PF06985"/>
    </source>
</evidence>
<dbReference type="PANTHER" id="PTHR10622">
    <property type="entry name" value="HET DOMAIN-CONTAINING PROTEIN"/>
    <property type="match status" value="1"/>
</dbReference>
<evidence type="ECO:0000313" key="2">
    <source>
        <dbReference type="EMBL" id="KAF2818038.1"/>
    </source>
</evidence>
<dbReference type="EMBL" id="MU006276">
    <property type="protein sequence ID" value="KAF2818038.1"/>
    <property type="molecule type" value="Genomic_DNA"/>
</dbReference>
<proteinExistence type="predicted"/>